<dbReference type="InterPro" id="IPR036179">
    <property type="entry name" value="Ig-like_dom_sf"/>
</dbReference>
<keyword evidence="2" id="KW-0732">Signal</keyword>
<keyword evidence="6" id="KW-0325">Glycoprotein</keyword>
<evidence type="ECO:0000256" key="5">
    <source>
        <dbReference type="ARBA" id="ARBA00023157"/>
    </source>
</evidence>
<feature type="compositionally biased region" description="Basic and acidic residues" evidence="7">
    <location>
        <begin position="209"/>
        <end position="221"/>
    </location>
</feature>
<protein>
    <submittedName>
        <fullName evidence="10">DgyrCDS9430</fullName>
    </submittedName>
</protein>
<evidence type="ECO:0000256" key="3">
    <source>
        <dbReference type="ARBA" id="ARBA00022737"/>
    </source>
</evidence>
<name>A0A7I8VWZ6_9ANNE</name>
<dbReference type="SUPFAM" id="SSF48726">
    <property type="entry name" value="Immunoglobulin"/>
    <property type="match status" value="1"/>
</dbReference>
<keyword evidence="4 8" id="KW-0472">Membrane</keyword>
<dbReference type="InterPro" id="IPR007110">
    <property type="entry name" value="Ig-like_dom"/>
</dbReference>
<dbReference type="GO" id="GO:0016020">
    <property type="term" value="C:membrane"/>
    <property type="evidence" value="ECO:0007669"/>
    <property type="project" value="UniProtKB-SubCell"/>
</dbReference>
<dbReference type="GO" id="GO:0007156">
    <property type="term" value="P:homophilic cell adhesion via plasma membrane adhesion molecules"/>
    <property type="evidence" value="ECO:0007669"/>
    <property type="project" value="TreeGrafter"/>
</dbReference>
<keyword evidence="11" id="KW-1185">Reference proteome</keyword>
<evidence type="ECO:0000313" key="10">
    <source>
        <dbReference type="EMBL" id="CAD5120879.1"/>
    </source>
</evidence>
<dbReference type="PANTHER" id="PTHR23277">
    <property type="entry name" value="NECTIN-RELATED"/>
    <property type="match status" value="1"/>
</dbReference>
<feature type="region of interest" description="Disordered" evidence="7">
    <location>
        <begin position="201"/>
        <end position="223"/>
    </location>
</feature>
<keyword evidence="8" id="KW-0812">Transmembrane</keyword>
<dbReference type="Pfam" id="PF13927">
    <property type="entry name" value="Ig_3"/>
    <property type="match status" value="1"/>
</dbReference>
<dbReference type="Gene3D" id="2.60.40.10">
    <property type="entry name" value="Immunoglobulins"/>
    <property type="match status" value="1"/>
</dbReference>
<evidence type="ECO:0000256" key="4">
    <source>
        <dbReference type="ARBA" id="ARBA00023136"/>
    </source>
</evidence>
<dbReference type="GO" id="GO:0007157">
    <property type="term" value="P:heterophilic cell-cell adhesion via plasma membrane cell adhesion molecules"/>
    <property type="evidence" value="ECO:0007669"/>
    <property type="project" value="TreeGrafter"/>
</dbReference>
<accession>A0A7I8VWZ6</accession>
<dbReference type="InterPro" id="IPR051427">
    <property type="entry name" value="Nectin/Nectin-like"/>
</dbReference>
<evidence type="ECO:0000256" key="1">
    <source>
        <dbReference type="ARBA" id="ARBA00004370"/>
    </source>
</evidence>
<feature type="transmembrane region" description="Helical" evidence="8">
    <location>
        <begin position="280"/>
        <end position="304"/>
    </location>
</feature>
<keyword evidence="3" id="KW-0677">Repeat</keyword>
<comment type="caution">
    <text evidence="10">The sequence shown here is derived from an EMBL/GenBank/DDBJ whole genome shotgun (WGS) entry which is preliminary data.</text>
</comment>
<dbReference type="EMBL" id="CAJFCJ010000013">
    <property type="protein sequence ID" value="CAD5120879.1"/>
    <property type="molecule type" value="Genomic_DNA"/>
</dbReference>
<gene>
    <name evidence="10" type="ORF">DGYR_LOCUS8902</name>
</gene>
<feature type="compositionally biased region" description="Polar residues" evidence="7">
    <location>
        <begin position="340"/>
        <end position="353"/>
    </location>
</feature>
<organism evidence="10 11">
    <name type="scientific">Dimorphilus gyrociliatus</name>
    <dbReference type="NCBI Taxonomy" id="2664684"/>
    <lineage>
        <taxon>Eukaryota</taxon>
        <taxon>Metazoa</taxon>
        <taxon>Spiralia</taxon>
        <taxon>Lophotrochozoa</taxon>
        <taxon>Annelida</taxon>
        <taxon>Polychaeta</taxon>
        <taxon>Polychaeta incertae sedis</taxon>
        <taxon>Dinophilidae</taxon>
        <taxon>Dimorphilus</taxon>
    </lineage>
</organism>
<evidence type="ECO:0000256" key="6">
    <source>
        <dbReference type="ARBA" id="ARBA00023180"/>
    </source>
</evidence>
<keyword evidence="8" id="KW-1133">Transmembrane helix</keyword>
<evidence type="ECO:0000256" key="7">
    <source>
        <dbReference type="SAM" id="MobiDB-lite"/>
    </source>
</evidence>
<evidence type="ECO:0000313" key="11">
    <source>
        <dbReference type="Proteomes" id="UP000549394"/>
    </source>
</evidence>
<evidence type="ECO:0000256" key="8">
    <source>
        <dbReference type="SAM" id="Phobius"/>
    </source>
</evidence>
<dbReference type="InterPro" id="IPR013783">
    <property type="entry name" value="Ig-like_fold"/>
</dbReference>
<keyword evidence="5" id="KW-1015">Disulfide bond</keyword>
<proteinExistence type="predicted"/>
<reference evidence="10 11" key="1">
    <citation type="submission" date="2020-08" db="EMBL/GenBank/DDBJ databases">
        <authorList>
            <person name="Hejnol A."/>
        </authorList>
    </citation>
    <scope>NUCLEOTIDE SEQUENCE [LARGE SCALE GENOMIC DNA]</scope>
</reference>
<feature type="region of interest" description="Disordered" evidence="7">
    <location>
        <begin position="323"/>
        <end position="478"/>
    </location>
</feature>
<dbReference type="GO" id="GO:0005912">
    <property type="term" value="C:adherens junction"/>
    <property type="evidence" value="ECO:0007669"/>
    <property type="project" value="TreeGrafter"/>
</dbReference>
<sequence length="478" mass="52611">MGLFGDRPVVPDRIYQTPTLFATTWSVTPAGISDRYNFTIRSLTKDVRKRITAELLTTGQPIYRNHSITVYDSNPVLTRNPQNNLKDGDKFELTCTFGKWGHGIFTGDFYVDNETISGGSADFKVESDKIIFSANFTADYKVDRKDITCRVFSKDQGFPNYIASNTIRFEVEHKVTQIKISPDPSQSDITVKSGDTINCTASGNPPPDFEWRRKDESESPKQGKTLTVASNWENGERTYICTAKNVINQQLYTQNASITFKIDNAGTSSGSKSGTEAWKIAVATVGAILGVALIVGIIVIVLVLRKRGRKHISSNLSLSKSKQAFSLTEQPKPPIRSDASRSQNNANDNNELPTQRKPDNRVPADIPRSVGPSVGPPDSTPLYSELQRPKRPSAYDNLPPSAYQTHNVPSSRAPYMQGDFDDSLTSSNGPPPELSQAPRYIMPSGPQPRPSRPLRPNSGTGPTTMAPGYNNYSPDTQV</sequence>
<comment type="subcellular location">
    <subcellularLocation>
        <location evidence="1">Membrane</location>
    </subcellularLocation>
</comment>
<dbReference type="PANTHER" id="PTHR23277:SF108">
    <property type="entry name" value="FASCICLIN-3"/>
    <property type="match status" value="1"/>
</dbReference>
<feature type="domain" description="Ig-like" evidence="9">
    <location>
        <begin position="182"/>
        <end position="259"/>
    </location>
</feature>
<dbReference type="CDD" id="cd00096">
    <property type="entry name" value="Ig"/>
    <property type="match status" value="1"/>
</dbReference>
<dbReference type="Proteomes" id="UP000549394">
    <property type="component" value="Unassembled WGS sequence"/>
</dbReference>
<evidence type="ECO:0000259" key="9">
    <source>
        <dbReference type="PROSITE" id="PS50835"/>
    </source>
</evidence>
<dbReference type="OrthoDB" id="6118127at2759"/>
<dbReference type="AlphaFoldDB" id="A0A7I8VWZ6"/>
<evidence type="ECO:0000256" key="2">
    <source>
        <dbReference type="ARBA" id="ARBA00022729"/>
    </source>
</evidence>
<dbReference type="PROSITE" id="PS50835">
    <property type="entry name" value="IG_LIKE"/>
    <property type="match status" value="1"/>
</dbReference>